<gene>
    <name evidence="2" type="ORF">AAFF_G00273180</name>
</gene>
<keyword evidence="3" id="KW-1185">Reference proteome</keyword>
<proteinExistence type="predicted"/>
<dbReference type="Proteomes" id="UP001221898">
    <property type="component" value="Unassembled WGS sequence"/>
</dbReference>
<dbReference type="EMBL" id="JAINUG010000038">
    <property type="protein sequence ID" value="KAJ8407461.1"/>
    <property type="molecule type" value="Genomic_DNA"/>
</dbReference>
<feature type="region of interest" description="Disordered" evidence="1">
    <location>
        <begin position="108"/>
        <end position="133"/>
    </location>
</feature>
<evidence type="ECO:0000256" key="1">
    <source>
        <dbReference type="SAM" id="MobiDB-lite"/>
    </source>
</evidence>
<accession>A0AAD7SRV8</accession>
<evidence type="ECO:0000313" key="2">
    <source>
        <dbReference type="EMBL" id="KAJ8407461.1"/>
    </source>
</evidence>
<comment type="caution">
    <text evidence="2">The sequence shown here is derived from an EMBL/GenBank/DDBJ whole genome shotgun (WGS) entry which is preliminary data.</text>
</comment>
<protein>
    <submittedName>
        <fullName evidence="2">Uncharacterized protein</fullName>
    </submittedName>
</protein>
<feature type="compositionally biased region" description="Polar residues" evidence="1">
    <location>
        <begin position="111"/>
        <end position="121"/>
    </location>
</feature>
<name>A0AAD7SRV8_9TELE</name>
<reference evidence="2" key="1">
    <citation type="journal article" date="2023" name="Science">
        <title>Genome structures resolve the early diversification of teleost fishes.</title>
        <authorList>
            <person name="Parey E."/>
            <person name="Louis A."/>
            <person name="Montfort J."/>
            <person name="Bouchez O."/>
            <person name="Roques C."/>
            <person name="Iampietro C."/>
            <person name="Lluch J."/>
            <person name="Castinel A."/>
            <person name="Donnadieu C."/>
            <person name="Desvignes T."/>
            <person name="Floi Bucao C."/>
            <person name="Jouanno E."/>
            <person name="Wen M."/>
            <person name="Mejri S."/>
            <person name="Dirks R."/>
            <person name="Jansen H."/>
            <person name="Henkel C."/>
            <person name="Chen W.J."/>
            <person name="Zahm M."/>
            <person name="Cabau C."/>
            <person name="Klopp C."/>
            <person name="Thompson A.W."/>
            <person name="Robinson-Rechavi M."/>
            <person name="Braasch I."/>
            <person name="Lecointre G."/>
            <person name="Bobe J."/>
            <person name="Postlethwait J.H."/>
            <person name="Berthelot C."/>
            <person name="Roest Crollius H."/>
            <person name="Guiguen Y."/>
        </authorList>
    </citation>
    <scope>NUCLEOTIDE SEQUENCE</scope>
    <source>
        <strain evidence="2">NC1722</strain>
    </source>
</reference>
<sequence>MEKISPVPYGAVSRDSSQMEPLLYVRLSFSPKNSLSLQTVLKNLLCALRRAGSPDTMLFEILTFYGTKVVGYRFLEQEYRSGGSPREGRLSANLADPGTVTRFQIHHTNPRYDQTGMTQGAGSEEVTLTKAPR</sequence>
<dbReference type="AlphaFoldDB" id="A0AAD7SRV8"/>
<organism evidence="2 3">
    <name type="scientific">Aldrovandia affinis</name>
    <dbReference type="NCBI Taxonomy" id="143900"/>
    <lineage>
        <taxon>Eukaryota</taxon>
        <taxon>Metazoa</taxon>
        <taxon>Chordata</taxon>
        <taxon>Craniata</taxon>
        <taxon>Vertebrata</taxon>
        <taxon>Euteleostomi</taxon>
        <taxon>Actinopterygii</taxon>
        <taxon>Neopterygii</taxon>
        <taxon>Teleostei</taxon>
        <taxon>Notacanthiformes</taxon>
        <taxon>Halosauridae</taxon>
        <taxon>Aldrovandia</taxon>
    </lineage>
</organism>
<evidence type="ECO:0000313" key="3">
    <source>
        <dbReference type="Proteomes" id="UP001221898"/>
    </source>
</evidence>